<gene>
    <name evidence="1" type="ORF">S03H2_38089</name>
</gene>
<name>X1G6I9_9ZZZZ</name>
<organism evidence="1">
    <name type="scientific">marine sediment metagenome</name>
    <dbReference type="NCBI Taxonomy" id="412755"/>
    <lineage>
        <taxon>unclassified sequences</taxon>
        <taxon>metagenomes</taxon>
        <taxon>ecological metagenomes</taxon>
    </lineage>
</organism>
<proteinExistence type="predicted"/>
<comment type="caution">
    <text evidence="1">The sequence shown here is derived from an EMBL/GenBank/DDBJ whole genome shotgun (WGS) entry which is preliminary data.</text>
</comment>
<evidence type="ECO:0000313" key="1">
    <source>
        <dbReference type="EMBL" id="GAH53511.1"/>
    </source>
</evidence>
<protein>
    <submittedName>
        <fullName evidence="1">Uncharacterized protein</fullName>
    </submittedName>
</protein>
<reference evidence="1" key="1">
    <citation type="journal article" date="2014" name="Front. Microbiol.">
        <title>High frequency of phylogenetically diverse reductive dehalogenase-homologous genes in deep subseafloor sedimentary metagenomes.</title>
        <authorList>
            <person name="Kawai M."/>
            <person name="Futagami T."/>
            <person name="Toyoda A."/>
            <person name="Takaki Y."/>
            <person name="Nishi S."/>
            <person name="Hori S."/>
            <person name="Arai W."/>
            <person name="Tsubouchi T."/>
            <person name="Morono Y."/>
            <person name="Uchiyama I."/>
            <person name="Ito T."/>
            <person name="Fujiyama A."/>
            <person name="Inagaki F."/>
            <person name="Takami H."/>
        </authorList>
    </citation>
    <scope>NUCLEOTIDE SEQUENCE</scope>
    <source>
        <strain evidence="1">Expedition CK06-06</strain>
    </source>
</reference>
<feature type="non-terminal residue" evidence="1">
    <location>
        <position position="114"/>
    </location>
</feature>
<dbReference type="AlphaFoldDB" id="X1G6I9"/>
<sequence length="114" mass="13194">MNPPDDQVNSALTVLKGEAESVSASTYSKKEFAFSLIRDCCTMLARVHRTKSLKDALNFVDTYGFKKIRFRPRMLSVFWKFMIRDTIRGDLGKCDASERDRILGQEFEQFLRVC</sequence>
<dbReference type="EMBL" id="BARU01023470">
    <property type="protein sequence ID" value="GAH53511.1"/>
    <property type="molecule type" value="Genomic_DNA"/>
</dbReference>
<accession>X1G6I9</accession>